<dbReference type="Pfam" id="PF12884">
    <property type="entry name" value="TORC_N"/>
    <property type="match status" value="1"/>
</dbReference>
<evidence type="ECO:0008006" key="15">
    <source>
        <dbReference type="Google" id="ProtNLM"/>
    </source>
</evidence>
<dbReference type="PANTHER" id="PTHR13589:SF15">
    <property type="entry name" value="CREB-REGULATED TRANSCRIPTION COACTIVATOR, ISOFORM B"/>
    <property type="match status" value="1"/>
</dbReference>
<keyword evidence="9" id="KW-0539">Nucleus</keyword>
<feature type="region of interest" description="Disordered" evidence="10">
    <location>
        <begin position="217"/>
        <end position="256"/>
    </location>
</feature>
<keyword evidence="7" id="KW-0010">Activator</keyword>
<evidence type="ECO:0000259" key="12">
    <source>
        <dbReference type="Pfam" id="PF12885"/>
    </source>
</evidence>
<keyword evidence="4" id="KW-0963">Cytoplasm</keyword>
<evidence type="ECO:0000256" key="6">
    <source>
        <dbReference type="ARBA" id="ARBA00023015"/>
    </source>
</evidence>
<dbReference type="InterPro" id="IPR024783">
    <property type="entry name" value="TORC_N"/>
</dbReference>
<evidence type="ECO:0000256" key="5">
    <source>
        <dbReference type="ARBA" id="ARBA00022553"/>
    </source>
</evidence>
<feature type="region of interest" description="Disordered" evidence="10">
    <location>
        <begin position="462"/>
        <end position="487"/>
    </location>
</feature>
<accession>A0ABD2PDL3</accession>
<feature type="region of interest" description="Disordered" evidence="10">
    <location>
        <begin position="62"/>
        <end position="190"/>
    </location>
</feature>
<feature type="compositionally biased region" description="Polar residues" evidence="10">
    <location>
        <begin position="142"/>
        <end position="155"/>
    </location>
</feature>
<feature type="compositionally biased region" description="Basic and acidic residues" evidence="10">
    <location>
        <begin position="171"/>
        <end position="181"/>
    </location>
</feature>
<organism evidence="13 14">
    <name type="scientific">Cryptolaemus montrouzieri</name>
    <dbReference type="NCBI Taxonomy" id="559131"/>
    <lineage>
        <taxon>Eukaryota</taxon>
        <taxon>Metazoa</taxon>
        <taxon>Ecdysozoa</taxon>
        <taxon>Arthropoda</taxon>
        <taxon>Hexapoda</taxon>
        <taxon>Insecta</taxon>
        <taxon>Pterygota</taxon>
        <taxon>Neoptera</taxon>
        <taxon>Endopterygota</taxon>
        <taxon>Coleoptera</taxon>
        <taxon>Polyphaga</taxon>
        <taxon>Cucujiformia</taxon>
        <taxon>Coccinelloidea</taxon>
        <taxon>Coccinellidae</taxon>
        <taxon>Scymninae</taxon>
        <taxon>Scymnini</taxon>
        <taxon>Cryptolaemus</taxon>
    </lineage>
</organism>
<dbReference type="PANTHER" id="PTHR13589">
    <property type="entry name" value="CREB-REGULATED TRANSCRIPTION COACTIVATOR"/>
    <property type="match status" value="1"/>
</dbReference>
<comment type="similarity">
    <text evidence="3">Belongs to the TORC family.</text>
</comment>
<dbReference type="InterPro" id="IPR024784">
    <property type="entry name" value="TORC_M"/>
</dbReference>
<evidence type="ECO:0000256" key="7">
    <source>
        <dbReference type="ARBA" id="ARBA00023159"/>
    </source>
</evidence>
<keyword evidence="14" id="KW-1185">Reference proteome</keyword>
<evidence type="ECO:0000256" key="1">
    <source>
        <dbReference type="ARBA" id="ARBA00004123"/>
    </source>
</evidence>
<evidence type="ECO:0000256" key="4">
    <source>
        <dbReference type="ARBA" id="ARBA00022490"/>
    </source>
</evidence>
<evidence type="ECO:0000313" key="14">
    <source>
        <dbReference type="Proteomes" id="UP001516400"/>
    </source>
</evidence>
<feature type="compositionally biased region" description="Low complexity" evidence="10">
    <location>
        <begin position="339"/>
        <end position="350"/>
    </location>
</feature>
<evidence type="ECO:0000256" key="3">
    <source>
        <dbReference type="ARBA" id="ARBA00007167"/>
    </source>
</evidence>
<evidence type="ECO:0000313" key="13">
    <source>
        <dbReference type="EMBL" id="KAL3288878.1"/>
    </source>
</evidence>
<evidence type="ECO:0000256" key="10">
    <source>
        <dbReference type="SAM" id="MobiDB-lite"/>
    </source>
</evidence>
<feature type="domain" description="Transducer of regulated CREB activity middle" evidence="12">
    <location>
        <begin position="170"/>
        <end position="248"/>
    </location>
</feature>
<proteinExistence type="inferred from homology"/>
<feature type="compositionally biased region" description="Polar residues" evidence="10">
    <location>
        <begin position="65"/>
        <end position="77"/>
    </location>
</feature>
<comment type="caution">
    <text evidence="13">The sequence shown here is derived from an EMBL/GenBank/DDBJ whole genome shotgun (WGS) entry which is preliminary data.</text>
</comment>
<dbReference type="InterPro" id="IPR024786">
    <property type="entry name" value="TORC"/>
</dbReference>
<reference evidence="13 14" key="1">
    <citation type="journal article" date="2021" name="BMC Biol.">
        <title>Horizontally acquired antibacterial genes associated with adaptive radiation of ladybird beetles.</title>
        <authorList>
            <person name="Li H.S."/>
            <person name="Tang X.F."/>
            <person name="Huang Y.H."/>
            <person name="Xu Z.Y."/>
            <person name="Chen M.L."/>
            <person name="Du X.Y."/>
            <person name="Qiu B.Y."/>
            <person name="Chen P.T."/>
            <person name="Zhang W."/>
            <person name="Slipinski A."/>
            <person name="Escalona H.E."/>
            <person name="Waterhouse R.M."/>
            <person name="Zwick A."/>
            <person name="Pang H."/>
        </authorList>
    </citation>
    <scope>NUCLEOTIDE SEQUENCE [LARGE SCALE GENOMIC DNA]</scope>
    <source>
        <strain evidence="13">SYSU2018</strain>
    </source>
</reference>
<gene>
    <name evidence="13" type="ORF">HHI36_003324</name>
</gene>
<dbReference type="GO" id="GO:0005634">
    <property type="term" value="C:nucleus"/>
    <property type="evidence" value="ECO:0007669"/>
    <property type="project" value="UniProtKB-SubCell"/>
</dbReference>
<evidence type="ECO:0000256" key="2">
    <source>
        <dbReference type="ARBA" id="ARBA00004496"/>
    </source>
</evidence>
<dbReference type="Pfam" id="PF12885">
    <property type="entry name" value="TORC_M"/>
    <property type="match status" value="1"/>
</dbReference>
<keyword evidence="6" id="KW-0805">Transcription regulation</keyword>
<dbReference type="GO" id="GO:0005737">
    <property type="term" value="C:cytoplasm"/>
    <property type="evidence" value="ECO:0007669"/>
    <property type="project" value="UniProtKB-SubCell"/>
</dbReference>
<keyword evidence="5" id="KW-0597">Phosphoprotein</keyword>
<dbReference type="AlphaFoldDB" id="A0ABD2PDL3"/>
<evidence type="ECO:0000259" key="11">
    <source>
        <dbReference type="Pfam" id="PF12884"/>
    </source>
</evidence>
<dbReference type="Proteomes" id="UP001516400">
    <property type="component" value="Unassembled WGS sequence"/>
</dbReference>
<feature type="compositionally biased region" description="Low complexity" evidence="10">
    <location>
        <begin position="239"/>
        <end position="255"/>
    </location>
</feature>
<dbReference type="EMBL" id="JABFTP020000185">
    <property type="protein sequence ID" value="KAL3288878.1"/>
    <property type="molecule type" value="Genomic_DNA"/>
</dbReference>
<evidence type="ECO:0000256" key="8">
    <source>
        <dbReference type="ARBA" id="ARBA00023163"/>
    </source>
</evidence>
<keyword evidence="8" id="KW-0804">Transcription</keyword>
<protein>
    <recommendedName>
        <fullName evidence="15">CREB-regulated transcription coactivator 1</fullName>
    </recommendedName>
</protein>
<sequence length="552" mass="61016">MANPRKFSEKIALQMHRQAEETARFEQIMREVSVATAQVDRTPSGENSLCINTQLLGAFRGGSLPNVSAGNHPSNKTSTHRARANKPEEPSQSRTVHHRTPRAKSQAGPMRRQHDRRQDTSPYGQLLNLPPDTSWGNRRANSDSALHQSAMQGTSPERHDNIRNRWMVPDNTDRNDGRPRSSCDVTRTSPRINVYPSAQVPGAVQIPIGNNTGSLPDLTTVDFSSPIPVPLDQDRDQGSSPYNSSPANISPSASPTNIHQAVRNQNHFQFNHRQSHPSHTNHLSVPVNSRYPIHHHKGVTLDDNIPVIIDEGPINDLSNIYRQHCSPPSPSPTQPGTYRSPRPSPQSSPSLGGRHSAPCSPGAPSPLSNEYHNLFSPHQTNQFHQNFEQLSMDWAQLVASLMESGCTWSAQLQLDPPVSNVSYVEEQQHMGNQISQNNPQNLSEVSSATNIELTSDGGYYSTSPSQLMYPTTSPSLHTTPNTPTSIPDITLTDFSSDTSRQDSAVKQFENELFSEDALRSSLEPLGLDEFAILNGINFIPDTIEEHFRLDHS</sequence>
<feature type="region of interest" description="Disordered" evidence="10">
    <location>
        <begin position="319"/>
        <end position="374"/>
    </location>
</feature>
<evidence type="ECO:0000256" key="9">
    <source>
        <dbReference type="ARBA" id="ARBA00023242"/>
    </source>
</evidence>
<comment type="subcellular location">
    <subcellularLocation>
        <location evidence="2">Cytoplasm</location>
    </subcellularLocation>
    <subcellularLocation>
        <location evidence="1">Nucleus</location>
    </subcellularLocation>
</comment>
<name>A0ABD2PDL3_9CUCU</name>
<feature type="domain" description="Transducer of regulated CREB activity N-terminal" evidence="11">
    <location>
        <begin position="3"/>
        <end position="65"/>
    </location>
</feature>